<sequence length="181" mass="19660">MASEQRPIVDTILGDVAALVPQFSSIVASYRLLVGSAEELSRTRGVCEEITERAIIRADRAGALIDMLLEILCCKVSFSTNFLAVSCAPVDIFRLLALTCTADPSRLTAEQIIELEALRQLLCRERSDCCFVDKTTGPCTPPPVTAKEAPTQIPSDIAEELETEVIQELASIVSPQRPTPI</sequence>
<evidence type="ECO:0000313" key="1">
    <source>
        <dbReference type="EMBL" id="KYZ75743.1"/>
    </source>
</evidence>
<comment type="caution">
    <text evidence="1">The sequence shown here is derived from an EMBL/GenBank/DDBJ whole genome shotgun (WGS) entry which is preliminary data.</text>
</comment>
<organism evidence="1 2">
    <name type="scientific">Anaerosporomusa subterranea</name>
    <dbReference type="NCBI Taxonomy" id="1794912"/>
    <lineage>
        <taxon>Bacteria</taxon>
        <taxon>Bacillati</taxon>
        <taxon>Bacillota</taxon>
        <taxon>Negativicutes</taxon>
        <taxon>Acetonemataceae</taxon>
        <taxon>Anaerosporomusa</taxon>
    </lineage>
</organism>
<dbReference type="OrthoDB" id="1680245at2"/>
<evidence type="ECO:0000313" key="2">
    <source>
        <dbReference type="Proteomes" id="UP000076268"/>
    </source>
</evidence>
<proteinExistence type="predicted"/>
<gene>
    <name evidence="1" type="ORF">AXX12_11075</name>
</gene>
<accession>A0A154BP05</accession>
<dbReference type="Proteomes" id="UP000076268">
    <property type="component" value="Unassembled WGS sequence"/>
</dbReference>
<dbReference type="RefSeq" id="WP_066243453.1">
    <property type="nucleotide sequence ID" value="NZ_LSGP01000020.1"/>
</dbReference>
<keyword evidence="2" id="KW-1185">Reference proteome</keyword>
<name>A0A154BP05_ANASB</name>
<reference evidence="1 2" key="1">
    <citation type="submission" date="2016-02" db="EMBL/GenBank/DDBJ databases">
        <title>Anaerosporomusa subterraneum gen. nov., sp. nov., a spore-forming obligate anaerobe isolated from saprolite.</title>
        <authorList>
            <person name="Choi J.K."/>
            <person name="Shah M."/>
            <person name="Yee N."/>
        </authorList>
    </citation>
    <scope>NUCLEOTIDE SEQUENCE [LARGE SCALE GENOMIC DNA]</scope>
    <source>
        <strain evidence="1 2">RU4</strain>
    </source>
</reference>
<dbReference type="AlphaFoldDB" id="A0A154BP05"/>
<dbReference type="EMBL" id="LSGP01000020">
    <property type="protein sequence ID" value="KYZ75743.1"/>
    <property type="molecule type" value="Genomic_DNA"/>
</dbReference>
<protein>
    <submittedName>
        <fullName evidence="1">Uncharacterized protein</fullName>
    </submittedName>
</protein>